<dbReference type="GO" id="GO:0043565">
    <property type="term" value="F:sequence-specific DNA binding"/>
    <property type="evidence" value="ECO:0007669"/>
    <property type="project" value="InterPro"/>
</dbReference>
<evidence type="ECO:0000259" key="4">
    <source>
        <dbReference type="PROSITE" id="PS01124"/>
    </source>
</evidence>
<dbReference type="InterPro" id="IPR009057">
    <property type="entry name" value="Homeodomain-like_sf"/>
</dbReference>
<keyword evidence="1" id="KW-0805">Transcription regulation</keyword>
<reference evidence="5 6" key="1">
    <citation type="submission" date="2020-04" db="EMBL/GenBank/DDBJ databases">
        <title>Flammeovirga sp. SR4, a novel species isolated from seawater.</title>
        <authorList>
            <person name="Wang X."/>
        </authorList>
    </citation>
    <scope>NUCLEOTIDE SEQUENCE [LARGE SCALE GENOMIC DNA]</scope>
    <source>
        <strain evidence="5 6">SR4</strain>
    </source>
</reference>
<dbReference type="PANTHER" id="PTHR43280">
    <property type="entry name" value="ARAC-FAMILY TRANSCRIPTIONAL REGULATOR"/>
    <property type="match status" value="1"/>
</dbReference>
<comment type="caution">
    <text evidence="5">The sequence shown here is derived from an EMBL/GenBank/DDBJ whole genome shotgun (WGS) entry which is preliminary data.</text>
</comment>
<evidence type="ECO:0000313" key="5">
    <source>
        <dbReference type="EMBL" id="NLR93768.1"/>
    </source>
</evidence>
<dbReference type="SMART" id="SM00342">
    <property type="entry name" value="HTH_ARAC"/>
    <property type="match status" value="1"/>
</dbReference>
<name>A0A7X8XY45_9BACT</name>
<dbReference type="AlphaFoldDB" id="A0A7X8XY45"/>
<keyword evidence="3" id="KW-0804">Transcription</keyword>
<dbReference type="Pfam" id="PF22200">
    <property type="entry name" value="ExsA_N"/>
    <property type="match status" value="1"/>
</dbReference>
<dbReference type="PROSITE" id="PS01124">
    <property type="entry name" value="HTH_ARAC_FAMILY_2"/>
    <property type="match status" value="1"/>
</dbReference>
<keyword evidence="6" id="KW-1185">Reference proteome</keyword>
<dbReference type="Gene3D" id="1.10.10.60">
    <property type="entry name" value="Homeodomain-like"/>
    <property type="match status" value="2"/>
</dbReference>
<dbReference type="Proteomes" id="UP000585050">
    <property type="component" value="Unassembled WGS sequence"/>
</dbReference>
<evidence type="ECO:0000313" key="6">
    <source>
        <dbReference type="Proteomes" id="UP000585050"/>
    </source>
</evidence>
<protein>
    <submittedName>
        <fullName evidence="5">Helix-turn-helix transcriptional regulator</fullName>
    </submittedName>
</protein>
<dbReference type="SUPFAM" id="SSF46689">
    <property type="entry name" value="Homeodomain-like"/>
    <property type="match status" value="1"/>
</dbReference>
<accession>A0A7X8XY45</accession>
<organism evidence="5 6">
    <name type="scientific">Flammeovirga agarivorans</name>
    <dbReference type="NCBI Taxonomy" id="2726742"/>
    <lineage>
        <taxon>Bacteria</taxon>
        <taxon>Pseudomonadati</taxon>
        <taxon>Bacteroidota</taxon>
        <taxon>Cytophagia</taxon>
        <taxon>Cytophagales</taxon>
        <taxon>Flammeovirgaceae</taxon>
        <taxon>Flammeovirga</taxon>
    </lineage>
</organism>
<evidence type="ECO:0000256" key="1">
    <source>
        <dbReference type="ARBA" id="ARBA00023015"/>
    </source>
</evidence>
<dbReference type="GO" id="GO:0003700">
    <property type="term" value="F:DNA-binding transcription factor activity"/>
    <property type="evidence" value="ECO:0007669"/>
    <property type="project" value="InterPro"/>
</dbReference>
<evidence type="ECO:0000256" key="3">
    <source>
        <dbReference type="ARBA" id="ARBA00023163"/>
    </source>
</evidence>
<dbReference type="InterPro" id="IPR018060">
    <property type="entry name" value="HTH_AraC"/>
</dbReference>
<proteinExistence type="predicted"/>
<dbReference type="PANTHER" id="PTHR43280:SF2">
    <property type="entry name" value="HTH-TYPE TRANSCRIPTIONAL REGULATOR EXSA"/>
    <property type="match status" value="1"/>
</dbReference>
<feature type="domain" description="HTH araC/xylS-type" evidence="4">
    <location>
        <begin position="176"/>
        <end position="274"/>
    </location>
</feature>
<keyword evidence="2" id="KW-0238">DNA-binding</keyword>
<dbReference type="Pfam" id="PF12833">
    <property type="entry name" value="HTH_18"/>
    <property type="match status" value="1"/>
</dbReference>
<dbReference type="InterPro" id="IPR054015">
    <property type="entry name" value="ExsA-like_N"/>
</dbReference>
<evidence type="ECO:0000256" key="2">
    <source>
        <dbReference type="ARBA" id="ARBA00023125"/>
    </source>
</evidence>
<gene>
    <name evidence="5" type="ORF">HGP29_21385</name>
</gene>
<dbReference type="EMBL" id="JABAIL010000008">
    <property type="protein sequence ID" value="NLR93768.1"/>
    <property type="molecule type" value="Genomic_DNA"/>
</dbReference>
<dbReference type="RefSeq" id="WP_168884482.1">
    <property type="nucleotide sequence ID" value="NZ_JABAIL010000008.1"/>
</dbReference>
<sequence length="274" mass="31903">MINQTITYNNSRIILSHERKKKAVIDIYPKHHLLTYIREGVLKVKQGKEVQMFTKGEFVLLKKYTQVTITKTWENGGVKFSSFVFSFQEDLVQEAFAQLHFETPQKNKVPIENVIGISANPILKQFISSLQLFFEEGIPMDNQLARLKTSEALIGMIKSDDTLAYQLQNYAVKSKADLHHYMKFHYLENKKLIEFARESGRSISTFKKDFQALYHITPAKWLKKKRLEHAHKLLTTTHRKPSDIYLECGFEDLAHFSKSFKAQYKVNPSQIVTL</sequence>